<dbReference type="SUPFAM" id="SSF54593">
    <property type="entry name" value="Glyoxalase/Bleomycin resistance protein/Dihydroxybiphenyl dioxygenase"/>
    <property type="match status" value="1"/>
</dbReference>
<organism evidence="1 2">
    <name type="scientific">Tessaracoccus lapidicaptus</name>
    <dbReference type="NCBI Taxonomy" id="1427523"/>
    <lineage>
        <taxon>Bacteria</taxon>
        <taxon>Bacillati</taxon>
        <taxon>Actinomycetota</taxon>
        <taxon>Actinomycetes</taxon>
        <taxon>Propionibacteriales</taxon>
        <taxon>Propionibacteriaceae</taxon>
        <taxon>Tessaracoccus</taxon>
    </lineage>
</organism>
<evidence type="ECO:0000313" key="2">
    <source>
        <dbReference type="Proteomes" id="UP000093501"/>
    </source>
</evidence>
<evidence type="ECO:0000313" key="1">
    <source>
        <dbReference type="EMBL" id="OCL36593.1"/>
    </source>
</evidence>
<dbReference type="Gene3D" id="3.10.180.10">
    <property type="entry name" value="2,3-Dihydroxybiphenyl 1,2-Dioxygenase, domain 1"/>
    <property type="match status" value="1"/>
</dbReference>
<keyword evidence="2" id="KW-1185">Reference proteome</keyword>
<proteinExistence type="predicted"/>
<reference evidence="2" key="1">
    <citation type="submission" date="2016-07" db="EMBL/GenBank/DDBJ databases">
        <authorList>
            <person name="Florea S."/>
            <person name="Webb J.S."/>
            <person name="Jaromczyk J."/>
            <person name="Schardl C.L."/>
        </authorList>
    </citation>
    <scope>NUCLEOTIDE SEQUENCE [LARGE SCALE GENOMIC DNA]</scope>
    <source>
        <strain evidence="2">IPBSL-7</strain>
    </source>
</reference>
<dbReference type="PANTHER" id="PTHR33990">
    <property type="entry name" value="PROTEIN YJDN-RELATED"/>
    <property type="match status" value="1"/>
</dbReference>
<dbReference type="EMBL" id="MBQD01000011">
    <property type="protein sequence ID" value="OCL36593.1"/>
    <property type="molecule type" value="Genomic_DNA"/>
</dbReference>
<dbReference type="InterPro" id="IPR009725">
    <property type="entry name" value="3_dmu_93_MTrfase"/>
</dbReference>
<gene>
    <name evidence="1" type="ORF">BCR15_01665</name>
</gene>
<sequence length="147" mass="16046">MHLTTTLWFATEAERAADRYTEIFGGPTPTVHRGPDGNVLAVEFTVLGCHFTAMNGARVAPSEAISFQVPCDTQEHIDTFTDALIGEAGEQQACGWLRDEFGVSWQIVPAELPSLLSHPVWGGHVAAELLSMHRIDIRRLLAAGHVE</sequence>
<comment type="caution">
    <text evidence="1">The sequence shown here is derived from an EMBL/GenBank/DDBJ whole genome shotgun (WGS) entry which is preliminary data.</text>
</comment>
<dbReference type="InterPro" id="IPR028973">
    <property type="entry name" value="PhnB-like"/>
</dbReference>
<name>A0A1C0AQM9_9ACTN</name>
<accession>A0A1C0AQM9</accession>
<dbReference type="InterPro" id="IPR029068">
    <property type="entry name" value="Glyas_Bleomycin-R_OHBP_Dase"/>
</dbReference>
<dbReference type="AlphaFoldDB" id="A0A1C0AQM9"/>
<dbReference type="Proteomes" id="UP000093501">
    <property type="component" value="Unassembled WGS sequence"/>
</dbReference>
<dbReference type="Pfam" id="PF06983">
    <property type="entry name" value="3-dmu-9_3-mt"/>
    <property type="match status" value="1"/>
</dbReference>
<dbReference type="RefSeq" id="WP_068750984.1">
    <property type="nucleotide sequence ID" value="NZ_LR214441.1"/>
</dbReference>
<dbReference type="PIRSF" id="PIRSF021700">
    <property type="entry name" value="3_dmu_93_MTrfase"/>
    <property type="match status" value="1"/>
</dbReference>
<protein>
    <submittedName>
        <fullName evidence="1">Uncharacterized protein</fullName>
    </submittedName>
</protein>
<dbReference type="PANTHER" id="PTHR33990:SF2">
    <property type="entry name" value="PHNB-LIKE DOMAIN-CONTAINING PROTEIN"/>
    <property type="match status" value="1"/>
</dbReference>